<feature type="domain" description="S1 motif" evidence="7">
    <location>
        <begin position="277"/>
        <end position="347"/>
    </location>
</feature>
<evidence type="ECO:0000256" key="3">
    <source>
        <dbReference type="ARBA" id="ARBA00022884"/>
    </source>
</evidence>
<feature type="domain" description="S1 motif" evidence="7">
    <location>
        <begin position="21"/>
        <end position="87"/>
    </location>
</feature>
<dbReference type="CDD" id="cd04465">
    <property type="entry name" value="S1_RPS1_repeat_ec2_hs2"/>
    <property type="match status" value="1"/>
</dbReference>
<dbReference type="OMA" id="ISWDKNV"/>
<evidence type="ECO:0000256" key="1">
    <source>
        <dbReference type="ARBA" id="ARBA00006767"/>
    </source>
</evidence>
<evidence type="ECO:0000313" key="8">
    <source>
        <dbReference type="EMBL" id="APC00678.1"/>
    </source>
</evidence>
<dbReference type="SMART" id="SM00316">
    <property type="entry name" value="S1"/>
    <property type="match status" value="6"/>
</dbReference>
<dbReference type="CDD" id="cd05688">
    <property type="entry name" value="S1_RPS1_repeat_ec3"/>
    <property type="match status" value="1"/>
</dbReference>
<accession>A0AAC9IU70</accession>
<sequence length="557" mass="60659">MSESFAELFEESLTRSNMKTGQVISAEVLRIDHNFVVVNAGLKSEAFIPVEEFHNDAGEIEVAPGDFVSVAIDALENGYGDTILSRDKAKRLASWLNLEKALEQAEIVTGTVTGKVKGGLTVMVNGIRAFLPGSLVDTRPIKDTSPYEGKTMEFKVIKLDRKRNNVVLSRRAVVEASQGEERAKLMSNLKEGAVVTGLVKNITDYGAFVDLGGIDGLLHITDLAWRRVRHPSEMLTVGQEVTAKILKFDQEKNRVSLGVKQLGDDPWVGIARRYPPNTRLFGKVTNLTDYGAFVEIESGIEGLVHVSEMDWTNKNVAPSKATALGTEVEVMVLDIDEDKRRISLGIKQCKANPWEEFARSQQKGDKLSGAIKSITDFGVFIGLPGGIDGLVHLSDLSWNEPGEEAVKKYKKGDEVEATVLAIDVEKERISLGIKQLSGDPFNNYTSVSDKGSLVTGTVKAVDAKGATIHLADEVEAYLRASEISTDRVEDARNVLKEGDSVTAMIINIDRKSRVINLSIKAKDSSDQQDAMSKLQGDAQSGTTNLGALLKAKLDNQG</sequence>
<comment type="function">
    <text evidence="6">Binds mRNA; thus facilitating recognition of the initiation point. It is needed to translate mRNA with a short Shine-Dalgarno (SD) purine-rich sequence.</text>
</comment>
<keyword evidence="3 6" id="KW-0694">RNA-binding</keyword>
<dbReference type="GO" id="GO:0022627">
    <property type="term" value="C:cytosolic small ribosomal subunit"/>
    <property type="evidence" value="ECO:0007669"/>
    <property type="project" value="TreeGrafter"/>
</dbReference>
<reference evidence="8" key="1">
    <citation type="journal article" date="2017" name="Appl. Environ. Microbiol.">
        <title>Microdiversification of a pelagic Polynucleobacter species is mainly driven by acquisition of genomic islands from a partially interspecific gene pool.</title>
        <authorList>
            <person name="Hoetzinger M."/>
            <person name="Hahn M.W."/>
            <person name="Jezberova J."/>
            <person name="Schmidt J."/>
            <person name="Koll U."/>
        </authorList>
    </citation>
    <scope>NUCLEOTIDE SEQUENCE</scope>
    <source>
        <strain evidence="8">MWH-RechtKol4</strain>
    </source>
</reference>
<comment type="similarity">
    <text evidence="1 6">Belongs to the bacterial ribosomal protein bS1 family.</text>
</comment>
<evidence type="ECO:0000313" key="9">
    <source>
        <dbReference type="Proteomes" id="UP000182060"/>
    </source>
</evidence>
<keyword evidence="5 6" id="KW-0687">Ribonucleoprotein</keyword>
<proteinExistence type="inferred from homology"/>
<dbReference type="AlphaFoldDB" id="A0AAC9IU70"/>
<dbReference type="FunFam" id="2.40.50.140:FF:000016">
    <property type="entry name" value="30S ribosomal protein S1"/>
    <property type="match status" value="1"/>
</dbReference>
<dbReference type="Gene3D" id="2.40.50.140">
    <property type="entry name" value="Nucleic acid-binding proteins"/>
    <property type="match status" value="6"/>
</dbReference>
<dbReference type="EMBL" id="CP015017">
    <property type="protein sequence ID" value="APC00678.1"/>
    <property type="molecule type" value="Genomic_DNA"/>
</dbReference>
<dbReference type="GeneID" id="31480854"/>
<dbReference type="FunFam" id="2.40.50.140:FF:000018">
    <property type="entry name" value="30S ribosomal protein S1"/>
    <property type="match status" value="1"/>
</dbReference>
<dbReference type="PANTHER" id="PTHR10724:SF7">
    <property type="entry name" value="SMALL RIBOSOMAL SUBUNIT PROTEIN BS1C"/>
    <property type="match status" value="1"/>
</dbReference>
<feature type="domain" description="S1 motif" evidence="7">
    <location>
        <begin position="192"/>
        <end position="260"/>
    </location>
</feature>
<name>A0AAC9IU70_9BURK</name>
<evidence type="ECO:0000259" key="7">
    <source>
        <dbReference type="PROSITE" id="PS50126"/>
    </source>
</evidence>
<dbReference type="Pfam" id="PF00575">
    <property type="entry name" value="S1"/>
    <property type="match status" value="6"/>
</dbReference>
<dbReference type="FunFam" id="2.40.50.140:FF:000011">
    <property type="entry name" value="30S ribosomal protein S1"/>
    <property type="match status" value="1"/>
</dbReference>
<dbReference type="NCBIfam" id="NF004954">
    <property type="entry name" value="PRK06299.1-4"/>
    <property type="match status" value="1"/>
</dbReference>
<dbReference type="CDD" id="cd05687">
    <property type="entry name" value="S1_RPS1_repeat_ec1_hs1"/>
    <property type="match status" value="1"/>
</dbReference>
<dbReference type="NCBIfam" id="NF004952">
    <property type="entry name" value="PRK06299.1-2"/>
    <property type="match status" value="1"/>
</dbReference>
<keyword evidence="4 6" id="KW-0689">Ribosomal protein</keyword>
<dbReference type="RefSeq" id="WP_011902345.1">
    <property type="nucleotide sequence ID" value="NZ_CP015016.1"/>
</dbReference>
<dbReference type="PROSITE" id="PS50126">
    <property type="entry name" value="S1"/>
    <property type="match status" value="6"/>
</dbReference>
<dbReference type="NCBIfam" id="TIGR00717">
    <property type="entry name" value="rpsA"/>
    <property type="match status" value="1"/>
</dbReference>
<organism evidence="8 9">
    <name type="scientific">Polynucleobacter asymbioticus</name>
    <dbReference type="NCBI Taxonomy" id="576611"/>
    <lineage>
        <taxon>Bacteria</taxon>
        <taxon>Pseudomonadati</taxon>
        <taxon>Pseudomonadota</taxon>
        <taxon>Betaproteobacteria</taxon>
        <taxon>Burkholderiales</taxon>
        <taxon>Burkholderiaceae</taxon>
        <taxon>Polynucleobacter</taxon>
    </lineage>
</organism>
<dbReference type="PRINTS" id="PR00681">
    <property type="entry name" value="RIBOSOMALS1"/>
</dbReference>
<dbReference type="PANTHER" id="PTHR10724">
    <property type="entry name" value="30S RIBOSOMAL PROTEIN S1"/>
    <property type="match status" value="1"/>
</dbReference>
<dbReference type="InterPro" id="IPR003029">
    <property type="entry name" value="S1_domain"/>
</dbReference>
<dbReference type="InterPro" id="IPR012340">
    <property type="entry name" value="NA-bd_OB-fold"/>
</dbReference>
<keyword evidence="2" id="KW-0677">Repeat</keyword>
<dbReference type="InterPro" id="IPR035104">
    <property type="entry name" value="Ribosomal_protein_S1-like"/>
</dbReference>
<dbReference type="CDD" id="cd05691">
    <property type="entry name" value="S1_RPS1_repeat_ec6"/>
    <property type="match status" value="1"/>
</dbReference>
<dbReference type="GO" id="GO:0006412">
    <property type="term" value="P:translation"/>
    <property type="evidence" value="ECO:0007669"/>
    <property type="project" value="InterPro"/>
</dbReference>
<dbReference type="InterPro" id="IPR000110">
    <property type="entry name" value="Ribosomal_bS1"/>
</dbReference>
<evidence type="ECO:0000256" key="6">
    <source>
        <dbReference type="PIRNR" id="PIRNR002111"/>
    </source>
</evidence>
<protein>
    <recommendedName>
        <fullName evidence="6">30S ribosomal protein S1</fullName>
    </recommendedName>
</protein>
<dbReference type="PIRSF" id="PIRSF002111">
    <property type="entry name" value="RpsA"/>
    <property type="match status" value="1"/>
</dbReference>
<dbReference type="GO" id="GO:0003735">
    <property type="term" value="F:structural constituent of ribosome"/>
    <property type="evidence" value="ECO:0007669"/>
    <property type="project" value="InterPro"/>
</dbReference>
<feature type="domain" description="S1 motif" evidence="7">
    <location>
        <begin position="451"/>
        <end position="520"/>
    </location>
</feature>
<dbReference type="Proteomes" id="UP000182060">
    <property type="component" value="Chromosome"/>
</dbReference>
<feature type="domain" description="S1 motif" evidence="7">
    <location>
        <begin position="105"/>
        <end position="171"/>
    </location>
</feature>
<dbReference type="CDD" id="cd05689">
    <property type="entry name" value="S1_RPS1_repeat_ec4"/>
    <property type="match status" value="1"/>
</dbReference>
<evidence type="ECO:0000256" key="5">
    <source>
        <dbReference type="ARBA" id="ARBA00023274"/>
    </source>
</evidence>
<dbReference type="SUPFAM" id="SSF50249">
    <property type="entry name" value="Nucleic acid-binding proteins"/>
    <property type="match status" value="6"/>
</dbReference>
<feature type="domain" description="S1 motif" evidence="7">
    <location>
        <begin position="364"/>
        <end position="434"/>
    </location>
</feature>
<dbReference type="InterPro" id="IPR050437">
    <property type="entry name" value="Ribos_protein_bS1-like"/>
</dbReference>
<dbReference type="GO" id="GO:0003729">
    <property type="term" value="F:mRNA binding"/>
    <property type="evidence" value="ECO:0007669"/>
    <property type="project" value="TreeGrafter"/>
</dbReference>
<evidence type="ECO:0000256" key="4">
    <source>
        <dbReference type="ARBA" id="ARBA00022980"/>
    </source>
</evidence>
<evidence type="ECO:0000256" key="2">
    <source>
        <dbReference type="ARBA" id="ARBA00022737"/>
    </source>
</evidence>
<gene>
    <name evidence="8" type="primary">rpsA</name>
    <name evidence="8" type="ORF">AOC25_03080</name>
</gene>